<dbReference type="SUPFAM" id="SSF56281">
    <property type="entry name" value="Metallo-hydrolase/oxidoreductase"/>
    <property type="match status" value="1"/>
</dbReference>
<reference evidence="2" key="1">
    <citation type="submission" date="2022-11" db="EMBL/GenBank/DDBJ databases">
        <title>WGS of Natronobacillus azotifigens 24KS-1, an anaerobic diazotrophic haloalkaliphile from soda-rich habitats.</title>
        <authorList>
            <person name="Sorokin D.Y."/>
            <person name="Merkel A.Y."/>
        </authorList>
    </citation>
    <scope>NUCLEOTIDE SEQUENCE</scope>
    <source>
        <strain evidence="2">24KS-1</strain>
    </source>
</reference>
<organism evidence="2 3">
    <name type="scientific">Natronobacillus azotifigens</name>
    <dbReference type="NCBI Taxonomy" id="472978"/>
    <lineage>
        <taxon>Bacteria</taxon>
        <taxon>Bacillati</taxon>
        <taxon>Bacillota</taxon>
        <taxon>Bacilli</taxon>
        <taxon>Bacillales</taxon>
        <taxon>Bacillaceae</taxon>
        <taxon>Natronobacillus</taxon>
    </lineage>
</organism>
<dbReference type="Gene3D" id="3.60.15.10">
    <property type="entry name" value="Ribonuclease Z/Hydroxyacylglutathione hydrolase-like"/>
    <property type="match status" value="1"/>
</dbReference>
<dbReference type="InterPro" id="IPR050855">
    <property type="entry name" value="NDM-1-like"/>
</dbReference>
<dbReference type="Proteomes" id="UP001084197">
    <property type="component" value="Unassembled WGS sequence"/>
</dbReference>
<dbReference type="InterPro" id="IPR036866">
    <property type="entry name" value="RibonucZ/Hydroxyglut_hydro"/>
</dbReference>
<dbReference type="PANTHER" id="PTHR42951">
    <property type="entry name" value="METALLO-BETA-LACTAMASE DOMAIN-CONTAINING"/>
    <property type="match status" value="1"/>
</dbReference>
<dbReference type="AlphaFoldDB" id="A0A9J6RAR8"/>
<accession>A0A9J6RAR8</accession>
<sequence>MSKPKKLENDISIIDLFDLEWEQRTGCYILHAEELTLIETSASPSIPHLLKGLENENIVPSEIKYIIVTHIHLDHAGGVGLLLKSCPNASVIVHPRGERHLADPTKLILGAKAVYGEKFDALFDPIVAVPKERLISKKDGETLKIGANRTLTFYDTPGHAKHHFSIHDSHSNGMFTGDTLGILYPISITEGEECVLPSTSPNQFDPEAMLASLRKIEQLEVATIYFGHYGKSDNPNAVYQQLRYWLPKYVQVAEEVWEETLNYSFEERVSRITTKLLTLIEAEIGIEPNDQVYKYIAFDVEICAMGIADYLVKTKS</sequence>
<comment type="caution">
    <text evidence="2">The sequence shown here is derived from an EMBL/GenBank/DDBJ whole genome shotgun (WGS) entry which is preliminary data.</text>
</comment>
<protein>
    <submittedName>
        <fullName evidence="2">MBL fold metallo-hydrolase</fullName>
    </submittedName>
</protein>
<evidence type="ECO:0000313" key="2">
    <source>
        <dbReference type="EMBL" id="MCZ0702661.1"/>
    </source>
</evidence>
<dbReference type="EMBL" id="JAPRAT010000007">
    <property type="protein sequence ID" value="MCZ0702661.1"/>
    <property type="molecule type" value="Genomic_DNA"/>
</dbReference>
<dbReference type="InterPro" id="IPR037482">
    <property type="entry name" value="ST1585_MBL-fold"/>
</dbReference>
<dbReference type="InterPro" id="IPR001279">
    <property type="entry name" value="Metallo-B-lactamas"/>
</dbReference>
<dbReference type="SMART" id="SM00849">
    <property type="entry name" value="Lactamase_B"/>
    <property type="match status" value="1"/>
</dbReference>
<keyword evidence="3" id="KW-1185">Reference proteome</keyword>
<gene>
    <name evidence="2" type="ORF">OWO01_05470</name>
</gene>
<dbReference type="CDD" id="cd07726">
    <property type="entry name" value="ST1585-like_MBL-fold"/>
    <property type="match status" value="1"/>
</dbReference>
<name>A0A9J6RAR8_9BACI</name>
<dbReference type="Pfam" id="PF00753">
    <property type="entry name" value="Lactamase_B"/>
    <property type="match status" value="1"/>
</dbReference>
<dbReference type="RefSeq" id="WP_268779426.1">
    <property type="nucleotide sequence ID" value="NZ_JAPRAT010000007.1"/>
</dbReference>
<evidence type="ECO:0000259" key="1">
    <source>
        <dbReference type="SMART" id="SM00849"/>
    </source>
</evidence>
<feature type="domain" description="Metallo-beta-lactamase" evidence="1">
    <location>
        <begin position="24"/>
        <end position="228"/>
    </location>
</feature>
<proteinExistence type="predicted"/>
<evidence type="ECO:0000313" key="3">
    <source>
        <dbReference type="Proteomes" id="UP001084197"/>
    </source>
</evidence>
<dbReference type="PANTHER" id="PTHR42951:SF22">
    <property type="entry name" value="METALLO BETA-LACTAMASE SUPERFAMILY LIPOPROTEIN"/>
    <property type="match status" value="1"/>
</dbReference>